<dbReference type="WBParaSite" id="Minc3s00059g03041">
    <property type="protein sequence ID" value="Minc3s00059g03041"/>
    <property type="gene ID" value="Minc3s00059g03041"/>
</dbReference>
<evidence type="ECO:0000313" key="5">
    <source>
        <dbReference type="WBParaSite" id="Minc3s00059g03041"/>
    </source>
</evidence>
<dbReference type="FunFam" id="2.20.70.10:FF:000034">
    <property type="entry name" value="syntaxin-binding protein 4 isoform X1"/>
    <property type="match status" value="1"/>
</dbReference>
<proteinExistence type="predicted"/>
<dbReference type="PROSITE" id="PS01159">
    <property type="entry name" value="WW_DOMAIN_1"/>
    <property type="match status" value="1"/>
</dbReference>
<evidence type="ECO:0000256" key="1">
    <source>
        <dbReference type="ARBA" id="ARBA00022737"/>
    </source>
</evidence>
<dbReference type="GO" id="GO:0005737">
    <property type="term" value="C:cytoplasm"/>
    <property type="evidence" value="ECO:0007669"/>
    <property type="project" value="TreeGrafter"/>
</dbReference>
<dbReference type="Proteomes" id="UP000887563">
    <property type="component" value="Unplaced"/>
</dbReference>
<evidence type="ECO:0000256" key="2">
    <source>
        <dbReference type="SAM" id="MobiDB-lite"/>
    </source>
</evidence>
<accession>A0A914KNL1</accession>
<organism evidence="4 5">
    <name type="scientific">Meloidogyne incognita</name>
    <name type="common">Southern root-knot nematode worm</name>
    <name type="synonym">Oxyuris incognita</name>
    <dbReference type="NCBI Taxonomy" id="6306"/>
    <lineage>
        <taxon>Eukaryota</taxon>
        <taxon>Metazoa</taxon>
        <taxon>Ecdysozoa</taxon>
        <taxon>Nematoda</taxon>
        <taxon>Chromadorea</taxon>
        <taxon>Rhabditida</taxon>
        <taxon>Tylenchina</taxon>
        <taxon>Tylenchomorpha</taxon>
        <taxon>Tylenchoidea</taxon>
        <taxon>Meloidogynidae</taxon>
        <taxon>Meloidogyninae</taxon>
        <taxon>Meloidogyne</taxon>
        <taxon>Meloidogyne incognita group</taxon>
    </lineage>
</organism>
<evidence type="ECO:0000259" key="3">
    <source>
        <dbReference type="PROSITE" id="PS50020"/>
    </source>
</evidence>
<dbReference type="PANTHER" id="PTHR10316">
    <property type="entry name" value="MEMBRANE ASSOCIATED GUANYLATE KINASE-RELATED"/>
    <property type="match status" value="1"/>
</dbReference>
<dbReference type="Gene3D" id="2.20.70.10">
    <property type="match status" value="1"/>
</dbReference>
<reference evidence="5" key="1">
    <citation type="submission" date="2022-11" db="UniProtKB">
        <authorList>
            <consortium name="WormBaseParasite"/>
        </authorList>
    </citation>
    <scope>IDENTIFICATION</scope>
</reference>
<evidence type="ECO:0000313" key="4">
    <source>
        <dbReference type="Proteomes" id="UP000887563"/>
    </source>
</evidence>
<sequence length="167" mass="18625">MVLINHCNNSSNNPPNNADLLLSASSGRPLPPNWEISYTENGEKFFIDHNTGTTTWDDPRESMSTTPATLTAADFYGCDVEETNVDINGTFFYEHGNRSQLQQQQSTERPSTLGPFNNNSASITKPLPYETVQYLHAASTSNASCEEIKDMVSLFLFFENYPGLLKM</sequence>
<protein>
    <submittedName>
        <fullName evidence="5">WW domain-containing protein</fullName>
    </submittedName>
</protein>
<keyword evidence="1" id="KW-0677">Repeat</keyword>
<dbReference type="InterPro" id="IPR036020">
    <property type="entry name" value="WW_dom_sf"/>
</dbReference>
<name>A0A914KNL1_MELIC</name>
<dbReference type="Pfam" id="PF00397">
    <property type="entry name" value="WW"/>
    <property type="match status" value="1"/>
</dbReference>
<dbReference type="InterPro" id="IPR001202">
    <property type="entry name" value="WW_dom"/>
</dbReference>
<feature type="region of interest" description="Disordered" evidence="2">
    <location>
        <begin position="97"/>
        <end position="120"/>
    </location>
</feature>
<dbReference type="SUPFAM" id="SSF51045">
    <property type="entry name" value="WW domain"/>
    <property type="match status" value="1"/>
</dbReference>
<dbReference type="GO" id="GO:0007165">
    <property type="term" value="P:signal transduction"/>
    <property type="evidence" value="ECO:0007669"/>
    <property type="project" value="TreeGrafter"/>
</dbReference>
<feature type="compositionally biased region" description="Polar residues" evidence="2">
    <location>
        <begin position="98"/>
        <end position="120"/>
    </location>
</feature>
<dbReference type="PANTHER" id="PTHR10316:SF40">
    <property type="entry name" value="LD27118P"/>
    <property type="match status" value="1"/>
</dbReference>
<dbReference type="PROSITE" id="PS50020">
    <property type="entry name" value="WW_DOMAIN_2"/>
    <property type="match status" value="1"/>
</dbReference>
<dbReference type="CDD" id="cd00201">
    <property type="entry name" value="WW"/>
    <property type="match status" value="1"/>
</dbReference>
<dbReference type="SMART" id="SM00456">
    <property type="entry name" value="WW"/>
    <property type="match status" value="1"/>
</dbReference>
<keyword evidence="4" id="KW-1185">Reference proteome</keyword>
<feature type="domain" description="WW" evidence="3">
    <location>
        <begin position="28"/>
        <end position="61"/>
    </location>
</feature>
<dbReference type="AlphaFoldDB" id="A0A914KNL1"/>